<organism evidence="4">
    <name type="scientific">Physcomitrium patens</name>
    <name type="common">Spreading-leaved earth moss</name>
    <name type="synonym">Physcomitrella patens</name>
    <dbReference type="NCBI Taxonomy" id="3218"/>
    <lineage>
        <taxon>Eukaryota</taxon>
        <taxon>Viridiplantae</taxon>
        <taxon>Streptophyta</taxon>
        <taxon>Embryophyta</taxon>
        <taxon>Bryophyta</taxon>
        <taxon>Bryophytina</taxon>
        <taxon>Bryopsida</taxon>
        <taxon>Funariidae</taxon>
        <taxon>Funariales</taxon>
        <taxon>Funariaceae</taxon>
        <taxon>Physcomitrium</taxon>
    </lineage>
</organism>
<dbReference type="PaxDb" id="3218-PP1S407_31V6.1"/>
<evidence type="ECO:0000256" key="3">
    <source>
        <dbReference type="SAM" id="SignalP"/>
    </source>
</evidence>
<feature type="transmembrane region" description="Helical" evidence="2">
    <location>
        <begin position="208"/>
        <end position="225"/>
    </location>
</feature>
<accession>A0A2K1KCV3</accession>
<feature type="region of interest" description="Disordered" evidence="1">
    <location>
        <begin position="131"/>
        <end position="199"/>
    </location>
</feature>
<dbReference type="Proteomes" id="UP000006727">
    <property type="component" value="Chromosome 7"/>
</dbReference>
<keyword evidence="2" id="KW-0472">Membrane</keyword>
<dbReference type="InParanoid" id="A0A2K1KCV3"/>
<evidence type="ECO:0000313" key="4">
    <source>
        <dbReference type="EMBL" id="PNR51613.1"/>
    </source>
</evidence>
<evidence type="ECO:0000313" key="5">
    <source>
        <dbReference type="EnsemblPlants" id="PAC:32926132.CDS.1"/>
    </source>
</evidence>
<keyword evidence="2" id="KW-0812">Transmembrane</keyword>
<reference evidence="4 6" key="2">
    <citation type="journal article" date="2018" name="Plant J.">
        <title>The Physcomitrella patens chromosome-scale assembly reveals moss genome structure and evolution.</title>
        <authorList>
            <person name="Lang D."/>
            <person name="Ullrich K.K."/>
            <person name="Murat F."/>
            <person name="Fuchs J."/>
            <person name="Jenkins J."/>
            <person name="Haas F.B."/>
            <person name="Piednoel M."/>
            <person name="Gundlach H."/>
            <person name="Van Bel M."/>
            <person name="Meyberg R."/>
            <person name="Vives C."/>
            <person name="Morata J."/>
            <person name="Symeonidi A."/>
            <person name="Hiss M."/>
            <person name="Muchero W."/>
            <person name="Kamisugi Y."/>
            <person name="Saleh O."/>
            <person name="Blanc G."/>
            <person name="Decker E.L."/>
            <person name="van Gessel N."/>
            <person name="Grimwood J."/>
            <person name="Hayes R.D."/>
            <person name="Graham S.W."/>
            <person name="Gunter L.E."/>
            <person name="McDaniel S.F."/>
            <person name="Hoernstein S.N.W."/>
            <person name="Larsson A."/>
            <person name="Li F.W."/>
            <person name="Perroud P.F."/>
            <person name="Phillips J."/>
            <person name="Ranjan P."/>
            <person name="Rokshar D.S."/>
            <person name="Rothfels C.J."/>
            <person name="Schneider L."/>
            <person name="Shu S."/>
            <person name="Stevenson D.W."/>
            <person name="Thummler F."/>
            <person name="Tillich M."/>
            <person name="Villarreal Aguilar J.C."/>
            <person name="Widiez T."/>
            <person name="Wong G.K."/>
            <person name="Wymore A."/>
            <person name="Zhang Y."/>
            <person name="Zimmer A.D."/>
            <person name="Quatrano R.S."/>
            <person name="Mayer K.F.X."/>
            <person name="Goodstein D."/>
            <person name="Casacuberta J.M."/>
            <person name="Vandepoele K."/>
            <person name="Reski R."/>
            <person name="Cuming A.C."/>
            <person name="Tuskan G.A."/>
            <person name="Maumus F."/>
            <person name="Salse J."/>
            <person name="Schmutz J."/>
            <person name="Rensing S.A."/>
        </authorList>
    </citation>
    <scope>NUCLEOTIDE SEQUENCE [LARGE SCALE GENOMIC DNA]</scope>
    <source>
        <strain evidence="5 6">cv. Gransden 2004</strain>
    </source>
</reference>
<keyword evidence="2" id="KW-1133">Transmembrane helix</keyword>
<feature type="chain" id="PRO_5036043002" evidence="3">
    <location>
        <begin position="24"/>
        <end position="227"/>
    </location>
</feature>
<gene>
    <name evidence="4" type="ORF">PHYPA_010800</name>
</gene>
<reference evidence="5" key="3">
    <citation type="submission" date="2020-12" db="UniProtKB">
        <authorList>
            <consortium name="EnsemblPlants"/>
        </authorList>
    </citation>
    <scope>IDENTIFICATION</scope>
</reference>
<proteinExistence type="predicted"/>
<keyword evidence="6" id="KW-1185">Reference proteome</keyword>
<feature type="compositionally biased region" description="Pro residues" evidence="1">
    <location>
        <begin position="133"/>
        <end position="157"/>
    </location>
</feature>
<dbReference type="Gramene" id="Pp3c7_24260V3.2">
    <property type="protein sequence ID" value="PAC:32926133.CDS.1"/>
    <property type="gene ID" value="Pp3c7_24260"/>
</dbReference>
<reference evidence="4 6" key="1">
    <citation type="journal article" date="2008" name="Science">
        <title>The Physcomitrella genome reveals evolutionary insights into the conquest of land by plants.</title>
        <authorList>
            <person name="Rensing S."/>
            <person name="Lang D."/>
            <person name="Zimmer A."/>
            <person name="Terry A."/>
            <person name="Salamov A."/>
            <person name="Shapiro H."/>
            <person name="Nishiyama T."/>
            <person name="Perroud P.-F."/>
            <person name="Lindquist E."/>
            <person name="Kamisugi Y."/>
            <person name="Tanahashi T."/>
            <person name="Sakakibara K."/>
            <person name="Fujita T."/>
            <person name="Oishi K."/>
            <person name="Shin-I T."/>
            <person name="Kuroki Y."/>
            <person name="Toyoda A."/>
            <person name="Suzuki Y."/>
            <person name="Hashimoto A."/>
            <person name="Yamaguchi K."/>
            <person name="Sugano A."/>
            <person name="Kohara Y."/>
            <person name="Fujiyama A."/>
            <person name="Anterola A."/>
            <person name="Aoki S."/>
            <person name="Ashton N."/>
            <person name="Barbazuk W.B."/>
            <person name="Barker E."/>
            <person name="Bennetzen J."/>
            <person name="Bezanilla M."/>
            <person name="Blankenship R."/>
            <person name="Cho S.H."/>
            <person name="Dutcher S."/>
            <person name="Estelle M."/>
            <person name="Fawcett J.A."/>
            <person name="Gundlach H."/>
            <person name="Hanada K."/>
            <person name="Heyl A."/>
            <person name="Hicks K.A."/>
            <person name="Hugh J."/>
            <person name="Lohr M."/>
            <person name="Mayer K."/>
            <person name="Melkozernov A."/>
            <person name="Murata T."/>
            <person name="Nelson D."/>
            <person name="Pils B."/>
            <person name="Prigge M."/>
            <person name="Reiss B."/>
            <person name="Renner T."/>
            <person name="Rombauts S."/>
            <person name="Rushton P."/>
            <person name="Sanderfoot A."/>
            <person name="Schween G."/>
            <person name="Shiu S.-H."/>
            <person name="Stueber K."/>
            <person name="Theodoulou F.L."/>
            <person name="Tu H."/>
            <person name="Van de Peer Y."/>
            <person name="Verrier P.J."/>
            <person name="Waters E."/>
            <person name="Wood A."/>
            <person name="Yang L."/>
            <person name="Cove D."/>
            <person name="Cuming A."/>
            <person name="Hasebe M."/>
            <person name="Lucas S."/>
            <person name="Mishler D.B."/>
            <person name="Reski R."/>
            <person name="Grigoriev I."/>
            <person name="Quatrano R.S."/>
            <person name="Boore J.L."/>
        </authorList>
    </citation>
    <scope>NUCLEOTIDE SEQUENCE [LARGE SCALE GENOMIC DNA]</scope>
    <source>
        <strain evidence="5 6">cv. Gransden 2004</strain>
    </source>
</reference>
<feature type="signal peptide" evidence="3">
    <location>
        <begin position="1"/>
        <end position="23"/>
    </location>
</feature>
<dbReference type="AlphaFoldDB" id="A0A2K1KCV3"/>
<protein>
    <submittedName>
        <fullName evidence="4 5">Uncharacterized protein</fullName>
    </submittedName>
</protein>
<evidence type="ECO:0000313" key="6">
    <source>
        <dbReference type="Proteomes" id="UP000006727"/>
    </source>
</evidence>
<evidence type="ECO:0000256" key="2">
    <source>
        <dbReference type="SAM" id="Phobius"/>
    </source>
</evidence>
<sequence length="227" mass="23521">MATSNAAILTILLVVYFVSGVVGSIDGRPRPAHFPDAPTTEYGPEPVIYDNTISSPIDCSWYGWANENFPANTGAACLTVLRKALTNSTVNPPSTMEAYRYYTLKRLIDATTNEAYCYIGCFKLAGTSSSAGSPPPMVDSPPASIPAPSTNAPPPYSSTPAGSVSPAPVGDGLPRTGSDNPAFGPGPAGGPLTSPPSSSAVHLHPSRLFSIAFLGVALILSLFFTRA</sequence>
<name>A0A2K1KCV3_PHYPA</name>
<dbReference type="Gramene" id="Pp3c7_24260V3.1">
    <property type="protein sequence ID" value="PAC:32926132.CDS.1"/>
    <property type="gene ID" value="Pp3c7_24260"/>
</dbReference>
<keyword evidence="3" id="KW-0732">Signal</keyword>
<dbReference type="EMBL" id="ABEU02000007">
    <property type="protein sequence ID" value="PNR51613.1"/>
    <property type="molecule type" value="Genomic_DNA"/>
</dbReference>
<dbReference type="EnsemblPlants" id="Pp3c7_24260V3.1">
    <property type="protein sequence ID" value="PAC:32926132.CDS.1"/>
    <property type="gene ID" value="Pp3c7_24260"/>
</dbReference>
<dbReference type="EnsemblPlants" id="Pp3c7_24260V3.2">
    <property type="protein sequence ID" value="PAC:32926133.CDS.1"/>
    <property type="gene ID" value="Pp3c7_24260"/>
</dbReference>
<evidence type="ECO:0000256" key="1">
    <source>
        <dbReference type="SAM" id="MobiDB-lite"/>
    </source>
</evidence>